<dbReference type="GO" id="GO:0005840">
    <property type="term" value="C:ribosome"/>
    <property type="evidence" value="ECO:0007669"/>
    <property type="project" value="InterPro"/>
</dbReference>
<evidence type="ECO:0000256" key="4">
    <source>
        <dbReference type="ARBA" id="ARBA00023186"/>
    </source>
</evidence>
<keyword evidence="1 5" id="KW-0963">Cytoplasm</keyword>
<name>C0QKU2_DESAH</name>
<protein>
    <recommendedName>
        <fullName evidence="5">Ribosome maturation factor RimM</fullName>
    </recommendedName>
</protein>
<dbReference type="InterPro" id="IPR056792">
    <property type="entry name" value="PRC_RimM"/>
</dbReference>
<sequence>MEKTLFTLGVVTGVHGLKGFLKVRSFAGSLETFKSGLEMVVRRSGKADECYTILKASPHKKGILMQFSGVDRDAAETFVGAELLVDRRLLPEPEDDAYFWEDLIGLKVTDRTLGFLGTIDSIMETGSNDVFVVKNKDKGLKNKEFLIPGLASVVIGVDLERGEMTVDLPEGL</sequence>
<keyword evidence="9" id="KW-1185">Reference proteome</keyword>
<feature type="domain" description="RimM N-terminal" evidence="6">
    <location>
        <begin position="8"/>
        <end position="88"/>
    </location>
</feature>
<comment type="function">
    <text evidence="5">An accessory protein needed during the final step in the assembly of 30S ribosomal subunit, possibly for assembly of the head region. Essential for efficient processing of 16S rRNA. May be needed both before and after RbfA during the maturation of 16S rRNA. It has affinity for free ribosomal 30S subunits but not for 70S ribosomes.</text>
</comment>
<dbReference type="eggNOG" id="COG0806">
    <property type="taxonomic scope" value="Bacteria"/>
</dbReference>
<evidence type="ECO:0000259" key="6">
    <source>
        <dbReference type="Pfam" id="PF01782"/>
    </source>
</evidence>
<proteinExistence type="inferred from homology"/>
<comment type="subcellular location">
    <subcellularLocation>
        <location evidence="5">Cytoplasm</location>
    </subcellularLocation>
</comment>
<dbReference type="EMBL" id="CP001087">
    <property type="protein sequence ID" value="ACN16182.1"/>
    <property type="molecule type" value="Genomic_DNA"/>
</dbReference>
<dbReference type="OrthoDB" id="9783509at2"/>
<dbReference type="InterPro" id="IPR011033">
    <property type="entry name" value="PRC_barrel-like_sf"/>
</dbReference>
<dbReference type="GO" id="GO:0005737">
    <property type="term" value="C:cytoplasm"/>
    <property type="evidence" value="ECO:0007669"/>
    <property type="project" value="UniProtKB-SubCell"/>
</dbReference>
<dbReference type="AlphaFoldDB" id="C0QKU2"/>
<comment type="subunit">
    <text evidence="5">Binds ribosomal protein uS19.</text>
</comment>
<accession>C0QKU2</accession>
<dbReference type="Gene3D" id="2.40.30.60">
    <property type="entry name" value="RimM"/>
    <property type="match status" value="1"/>
</dbReference>
<dbReference type="Gene3D" id="2.30.30.240">
    <property type="entry name" value="PRC-barrel domain"/>
    <property type="match status" value="1"/>
</dbReference>
<organism evidence="8 9">
    <name type="scientific">Desulforapulum autotrophicum (strain ATCC 43914 / DSM 3382 / VKM B-1955 / HRM2)</name>
    <name type="common">Desulfobacterium autotrophicum</name>
    <dbReference type="NCBI Taxonomy" id="177437"/>
    <lineage>
        <taxon>Bacteria</taxon>
        <taxon>Pseudomonadati</taxon>
        <taxon>Thermodesulfobacteriota</taxon>
        <taxon>Desulfobacteria</taxon>
        <taxon>Desulfobacterales</taxon>
        <taxon>Desulfobacteraceae</taxon>
        <taxon>Desulforapulum</taxon>
    </lineage>
</organism>
<keyword evidence="2 5" id="KW-0690">Ribosome biogenesis</keyword>
<comment type="domain">
    <text evidence="5">The PRC barrel domain binds ribosomal protein uS19.</text>
</comment>
<dbReference type="Pfam" id="PF01782">
    <property type="entry name" value="RimM"/>
    <property type="match status" value="1"/>
</dbReference>
<dbReference type="HAMAP" id="MF_00014">
    <property type="entry name" value="Ribosome_mat_RimM"/>
    <property type="match status" value="1"/>
</dbReference>
<dbReference type="Pfam" id="PF24986">
    <property type="entry name" value="PRC_RimM"/>
    <property type="match status" value="1"/>
</dbReference>
<dbReference type="GO" id="GO:0042274">
    <property type="term" value="P:ribosomal small subunit biogenesis"/>
    <property type="evidence" value="ECO:0007669"/>
    <property type="project" value="UniProtKB-UniRule"/>
</dbReference>
<dbReference type="InterPro" id="IPR036976">
    <property type="entry name" value="RimM_N_sf"/>
</dbReference>
<dbReference type="InterPro" id="IPR002676">
    <property type="entry name" value="RimM_N"/>
</dbReference>
<evidence type="ECO:0000256" key="5">
    <source>
        <dbReference type="HAMAP-Rule" id="MF_00014"/>
    </source>
</evidence>
<dbReference type="RefSeq" id="WP_015904944.1">
    <property type="nucleotide sequence ID" value="NC_012108.1"/>
</dbReference>
<evidence type="ECO:0000259" key="7">
    <source>
        <dbReference type="Pfam" id="PF24986"/>
    </source>
</evidence>
<dbReference type="HOGENOM" id="CLU_077636_1_0_7"/>
<evidence type="ECO:0000256" key="3">
    <source>
        <dbReference type="ARBA" id="ARBA00022552"/>
    </source>
</evidence>
<dbReference type="GO" id="GO:0043022">
    <property type="term" value="F:ribosome binding"/>
    <property type="evidence" value="ECO:0007669"/>
    <property type="project" value="InterPro"/>
</dbReference>
<evidence type="ECO:0000256" key="2">
    <source>
        <dbReference type="ARBA" id="ARBA00022517"/>
    </source>
</evidence>
<reference evidence="8 9" key="1">
    <citation type="journal article" date="2009" name="Environ. Microbiol.">
        <title>Genome sequence of Desulfobacterium autotrophicum HRM2, a marine sulfate reducer oxidizing organic carbon completely to carbon dioxide.</title>
        <authorList>
            <person name="Strittmatter A.W."/>
            <person name="Liesegang H."/>
            <person name="Rabus R."/>
            <person name="Decker I."/>
            <person name="Amann J."/>
            <person name="Andres S."/>
            <person name="Henne A."/>
            <person name="Fricke W.F."/>
            <person name="Martinez-Arias R."/>
            <person name="Bartels D."/>
            <person name="Goesmann A."/>
            <person name="Krause L."/>
            <person name="Puehler A."/>
            <person name="Klenk H.P."/>
            <person name="Richter M."/>
            <person name="Schuler M."/>
            <person name="Gloeckner F.O."/>
            <person name="Meyerdierks A."/>
            <person name="Gottschalk G."/>
            <person name="Amann R."/>
        </authorList>
    </citation>
    <scope>NUCLEOTIDE SEQUENCE [LARGE SCALE GENOMIC DNA]</scope>
    <source>
        <strain evidence="9">ATCC 43914 / DSM 3382 / HRM2</strain>
    </source>
</reference>
<dbReference type="SUPFAM" id="SSF50346">
    <property type="entry name" value="PRC-barrel domain"/>
    <property type="match status" value="1"/>
</dbReference>
<keyword evidence="4 5" id="KW-0143">Chaperone</keyword>
<evidence type="ECO:0000313" key="8">
    <source>
        <dbReference type="EMBL" id="ACN16182.1"/>
    </source>
</evidence>
<dbReference type="GO" id="GO:0006364">
    <property type="term" value="P:rRNA processing"/>
    <property type="evidence" value="ECO:0007669"/>
    <property type="project" value="UniProtKB-UniRule"/>
</dbReference>
<keyword evidence="3 5" id="KW-0698">rRNA processing</keyword>
<dbReference type="KEGG" id="dat:HRM2_30990"/>
<gene>
    <name evidence="5 8" type="primary">rimM</name>
    <name evidence="8" type="ordered locus">HRM2_30990</name>
</gene>
<dbReference type="InterPro" id="IPR009000">
    <property type="entry name" value="Transl_B-barrel_sf"/>
</dbReference>
<dbReference type="InterPro" id="IPR011961">
    <property type="entry name" value="RimM"/>
</dbReference>
<dbReference type="Proteomes" id="UP000000442">
    <property type="component" value="Chromosome"/>
</dbReference>
<dbReference type="PANTHER" id="PTHR33692">
    <property type="entry name" value="RIBOSOME MATURATION FACTOR RIMM"/>
    <property type="match status" value="1"/>
</dbReference>
<dbReference type="PANTHER" id="PTHR33692:SF1">
    <property type="entry name" value="RIBOSOME MATURATION FACTOR RIMM"/>
    <property type="match status" value="1"/>
</dbReference>
<comment type="similarity">
    <text evidence="5">Belongs to the RimM family.</text>
</comment>
<dbReference type="NCBIfam" id="TIGR02273">
    <property type="entry name" value="16S_RimM"/>
    <property type="match status" value="1"/>
</dbReference>
<dbReference type="SUPFAM" id="SSF50447">
    <property type="entry name" value="Translation proteins"/>
    <property type="match status" value="1"/>
</dbReference>
<evidence type="ECO:0000313" key="9">
    <source>
        <dbReference type="Proteomes" id="UP000000442"/>
    </source>
</evidence>
<feature type="domain" description="Ribosome maturation factor RimM PRC barrel" evidence="7">
    <location>
        <begin position="100"/>
        <end position="172"/>
    </location>
</feature>
<evidence type="ECO:0000256" key="1">
    <source>
        <dbReference type="ARBA" id="ARBA00022490"/>
    </source>
</evidence>
<dbReference type="STRING" id="177437.HRM2_30990"/>